<gene>
    <name evidence="2" type="ORF">BKP45_15335</name>
</gene>
<evidence type="ECO:0000256" key="1">
    <source>
        <dbReference type="SAM" id="SignalP"/>
    </source>
</evidence>
<accession>A0A1S2M2D9</accession>
<dbReference type="InterPro" id="IPR054817">
    <property type="entry name" value="Glycosyl_F510_1955-like"/>
</dbReference>
<keyword evidence="3" id="KW-1185">Reference proteome</keyword>
<dbReference type="STRING" id="472963.BKP45_15335"/>
<dbReference type="RefSeq" id="WP_071390570.1">
    <property type="nucleotide sequence ID" value="NZ_MLQS01000024.1"/>
</dbReference>
<proteinExistence type="predicted"/>
<name>A0A1S2M2D9_9BACI</name>
<dbReference type="SUPFAM" id="SSF110296">
    <property type="entry name" value="Oligoxyloglucan reducing end-specific cellobiohydrolase"/>
    <property type="match status" value="1"/>
</dbReference>
<dbReference type="InterPro" id="IPR015943">
    <property type="entry name" value="WD40/YVTN_repeat-like_dom_sf"/>
</dbReference>
<dbReference type="NCBIfam" id="NF045728">
    <property type="entry name" value="glycosyl_F510_1955"/>
    <property type="match status" value="1"/>
</dbReference>
<evidence type="ECO:0000313" key="2">
    <source>
        <dbReference type="EMBL" id="OIJ18898.1"/>
    </source>
</evidence>
<keyword evidence="1" id="KW-0732">Signal</keyword>
<dbReference type="EMBL" id="MLQS01000024">
    <property type="protein sequence ID" value="OIJ18898.1"/>
    <property type="molecule type" value="Genomic_DNA"/>
</dbReference>
<feature type="chain" id="PRO_5010164239" description="Sortilin N-terminal domain-containing protein" evidence="1">
    <location>
        <begin position="22"/>
        <end position="318"/>
    </location>
</feature>
<dbReference type="Pfam" id="PF02012">
    <property type="entry name" value="BNR"/>
    <property type="match status" value="1"/>
</dbReference>
<sequence length="318" mass="35286">MKTKKLLIALGLASLLTIVSACGSDSQARQGSETDPYFIGEVVEDREQTFSYSHIHGLSKHPEDNNKLLLASHYGLIEYDKKTKEGYFVGSERFDLMGYSVIPGTSILMTSGHPGEGSKLPDPLGFLWSEDFGETWEVRGLHGMIDFHGLTATSDQSKILGYGSDYNTDAVFVSYNQGYKWEVVKTKGLPLAHDEFFDFALAPNNGDIAYAATNQGLFYSNDGGVNWEKKLDGFMTAVYVIGEDEVIFYEASQNGLFRIKGEEIFSYDLYLGSDAVLYLIAEEDPSEVTVATFQNNILTTSNHGETWETLVEEGNFPQ</sequence>
<protein>
    <recommendedName>
        <fullName evidence="4">Sortilin N-terminal domain-containing protein</fullName>
    </recommendedName>
</protein>
<dbReference type="Proteomes" id="UP000180057">
    <property type="component" value="Unassembled WGS sequence"/>
</dbReference>
<evidence type="ECO:0008006" key="4">
    <source>
        <dbReference type="Google" id="ProtNLM"/>
    </source>
</evidence>
<evidence type="ECO:0000313" key="3">
    <source>
        <dbReference type="Proteomes" id="UP000180057"/>
    </source>
</evidence>
<dbReference type="AlphaFoldDB" id="A0A1S2M2D9"/>
<dbReference type="InterPro" id="IPR002860">
    <property type="entry name" value="BNR_rpt"/>
</dbReference>
<organism evidence="2 3">
    <name type="scientific">Anaerobacillus alkalidiazotrophicus</name>
    <dbReference type="NCBI Taxonomy" id="472963"/>
    <lineage>
        <taxon>Bacteria</taxon>
        <taxon>Bacillati</taxon>
        <taxon>Bacillota</taxon>
        <taxon>Bacilli</taxon>
        <taxon>Bacillales</taxon>
        <taxon>Bacillaceae</taxon>
        <taxon>Anaerobacillus</taxon>
    </lineage>
</organism>
<dbReference type="Gene3D" id="2.130.10.10">
    <property type="entry name" value="YVTN repeat-like/Quinoprotein amine dehydrogenase"/>
    <property type="match status" value="1"/>
</dbReference>
<reference evidence="2 3" key="1">
    <citation type="submission" date="2016-10" db="EMBL/GenBank/DDBJ databases">
        <title>Draft genome sequences of four alkaliphilic bacteria belonging to the Anaerobacillus genus.</title>
        <authorList>
            <person name="Bassil N.M."/>
            <person name="Lloyd J.R."/>
        </authorList>
    </citation>
    <scope>NUCLEOTIDE SEQUENCE [LARGE SCALE GENOMIC DNA]</scope>
    <source>
        <strain evidence="2 3">DSM 22531</strain>
    </source>
</reference>
<feature type="signal peptide" evidence="1">
    <location>
        <begin position="1"/>
        <end position="21"/>
    </location>
</feature>
<comment type="caution">
    <text evidence="2">The sequence shown here is derived from an EMBL/GenBank/DDBJ whole genome shotgun (WGS) entry which is preliminary data.</text>
</comment>
<dbReference type="PROSITE" id="PS51257">
    <property type="entry name" value="PROKAR_LIPOPROTEIN"/>
    <property type="match status" value="1"/>
</dbReference>